<sequence>MPEYLIIDAAADAYADEIARLTGAPCSGIVCTSGKQAVEKYSGQPVVFGNPDMVASVLAELPNVEWVQSTWAGVTPLTAVPRRDYVLTGIKDVFGPPMSEYVTAYMLAHELKLFERMQHQRAHDWFPKQSGTLFGKHLCVLGTGSIGAYIARVAKAFGMQTTGINRSGTATDAFDQIKPVNEMHDILVDVDYLVATLPATAETNNLVDAKALARLPANACFINVGRSNVVNDDALMQSLRENKLAGAVLDVFDTEPLPKDSPLWETPNLVITAHKAAPSQPSLIAPVFVENYRRYCEKQPLKYVVGFERGY</sequence>
<evidence type="ECO:0000256" key="2">
    <source>
        <dbReference type="ARBA" id="ARBA00023027"/>
    </source>
</evidence>
<dbReference type="InterPro" id="IPR036291">
    <property type="entry name" value="NAD(P)-bd_dom_sf"/>
</dbReference>
<dbReference type="CDD" id="cd05300">
    <property type="entry name" value="2-Hacid_dh_1"/>
    <property type="match status" value="1"/>
</dbReference>
<dbReference type="AlphaFoldDB" id="A0A193LFU7"/>
<reference evidence="4 5" key="1">
    <citation type="submission" date="2016-06" db="EMBL/GenBank/DDBJ databases">
        <title>Complete genome sequence of a deep-branching marine Gamma Proteobacterium Woeseia oceani type strain XK5.</title>
        <authorList>
            <person name="Mu D."/>
            <person name="Du Z."/>
        </authorList>
    </citation>
    <scope>NUCLEOTIDE SEQUENCE [LARGE SCALE GENOMIC DNA]</scope>
    <source>
        <strain evidence="4 5">XK5</strain>
    </source>
</reference>
<keyword evidence="2" id="KW-0520">NAD</keyword>
<dbReference type="KEGG" id="woc:BA177_09350"/>
<dbReference type="SUPFAM" id="SSF51735">
    <property type="entry name" value="NAD(P)-binding Rossmann-fold domains"/>
    <property type="match status" value="1"/>
</dbReference>
<evidence type="ECO:0000256" key="1">
    <source>
        <dbReference type="ARBA" id="ARBA00023002"/>
    </source>
</evidence>
<dbReference type="PANTHER" id="PTHR43333">
    <property type="entry name" value="2-HACID_DH_C DOMAIN-CONTAINING PROTEIN"/>
    <property type="match status" value="1"/>
</dbReference>
<keyword evidence="5" id="KW-1185">Reference proteome</keyword>
<evidence type="ECO:0000259" key="3">
    <source>
        <dbReference type="Pfam" id="PF02826"/>
    </source>
</evidence>
<dbReference type="GO" id="GO:0051287">
    <property type="term" value="F:NAD binding"/>
    <property type="evidence" value="ECO:0007669"/>
    <property type="project" value="InterPro"/>
</dbReference>
<dbReference type="Pfam" id="PF02826">
    <property type="entry name" value="2-Hacid_dh_C"/>
    <property type="match status" value="1"/>
</dbReference>
<gene>
    <name evidence="4" type="ORF">BA177_09350</name>
</gene>
<dbReference type="PANTHER" id="PTHR43333:SF1">
    <property type="entry name" value="D-ISOMER SPECIFIC 2-HYDROXYACID DEHYDROGENASE NAD-BINDING DOMAIN-CONTAINING PROTEIN"/>
    <property type="match status" value="1"/>
</dbReference>
<dbReference type="GO" id="GO:0016491">
    <property type="term" value="F:oxidoreductase activity"/>
    <property type="evidence" value="ECO:0007669"/>
    <property type="project" value="UniProtKB-KW"/>
</dbReference>
<keyword evidence="1" id="KW-0560">Oxidoreductase</keyword>
<feature type="domain" description="D-isomer specific 2-hydroxyacid dehydrogenase NAD-binding" evidence="3">
    <location>
        <begin position="104"/>
        <end position="276"/>
    </location>
</feature>
<protein>
    <recommendedName>
        <fullName evidence="3">D-isomer specific 2-hydroxyacid dehydrogenase NAD-binding domain-containing protein</fullName>
    </recommendedName>
</protein>
<dbReference type="Gene3D" id="3.40.50.720">
    <property type="entry name" value="NAD(P)-binding Rossmann-like Domain"/>
    <property type="match status" value="2"/>
</dbReference>
<name>A0A193LFU7_9GAMM</name>
<dbReference type="STRING" id="1548547.BA177_09350"/>
<evidence type="ECO:0000313" key="5">
    <source>
        <dbReference type="Proteomes" id="UP000092695"/>
    </source>
</evidence>
<proteinExistence type="predicted"/>
<dbReference type="Proteomes" id="UP000092695">
    <property type="component" value="Chromosome"/>
</dbReference>
<evidence type="ECO:0000313" key="4">
    <source>
        <dbReference type="EMBL" id="ANO51377.1"/>
    </source>
</evidence>
<dbReference type="EMBL" id="CP016268">
    <property type="protein sequence ID" value="ANO51377.1"/>
    <property type="molecule type" value="Genomic_DNA"/>
</dbReference>
<organism evidence="4 5">
    <name type="scientific">Woeseia oceani</name>
    <dbReference type="NCBI Taxonomy" id="1548547"/>
    <lineage>
        <taxon>Bacteria</taxon>
        <taxon>Pseudomonadati</taxon>
        <taxon>Pseudomonadota</taxon>
        <taxon>Gammaproteobacteria</taxon>
        <taxon>Woeseiales</taxon>
        <taxon>Woeseiaceae</taxon>
        <taxon>Woeseia</taxon>
    </lineage>
</organism>
<dbReference type="InterPro" id="IPR006140">
    <property type="entry name" value="D-isomer_DH_NAD-bd"/>
</dbReference>
<accession>A0A193LFU7</accession>